<evidence type="ECO:0000313" key="3">
    <source>
        <dbReference type="Proteomes" id="UP000094385"/>
    </source>
</evidence>
<feature type="region of interest" description="Disordered" evidence="1">
    <location>
        <begin position="230"/>
        <end position="258"/>
    </location>
</feature>
<dbReference type="STRING" id="675824.A0A1E3QCL5"/>
<dbReference type="EMBL" id="KV454291">
    <property type="protein sequence ID" value="ODQ74852.1"/>
    <property type="molecule type" value="Genomic_DNA"/>
</dbReference>
<gene>
    <name evidence="2" type="ORF">LIPSTDRAFT_231542</name>
</gene>
<dbReference type="OrthoDB" id="9932926at2759"/>
<feature type="region of interest" description="Disordered" evidence="1">
    <location>
        <begin position="36"/>
        <end position="68"/>
    </location>
</feature>
<dbReference type="AlphaFoldDB" id="A0A1E3QCL5"/>
<dbReference type="SUPFAM" id="SSF52833">
    <property type="entry name" value="Thioredoxin-like"/>
    <property type="match status" value="1"/>
</dbReference>
<name>A0A1E3QCL5_LIPST</name>
<keyword evidence="3" id="KW-1185">Reference proteome</keyword>
<evidence type="ECO:0000313" key="2">
    <source>
        <dbReference type="EMBL" id="ODQ74852.1"/>
    </source>
</evidence>
<dbReference type="Proteomes" id="UP000094385">
    <property type="component" value="Unassembled WGS sequence"/>
</dbReference>
<dbReference type="InterPro" id="IPR036249">
    <property type="entry name" value="Thioredoxin-like_sf"/>
</dbReference>
<sequence>MAYEESLDFSTESFLDSVLSEFDKIGLSNATPSIATTAPVIHDQSIPASEQSKEPMGGNQERRTSEADDFELIDLIETHMTEYGLNIGSVSPSLESESPLNGSVFENISPLDGLTENVGGNGAEQVYGLEKTECEPQFGVDLGSVVLPVTADEISTEQEITGGNENEVKQSCEAALSVAHVTATRTEMASMDTENGTIEEAAATKPEMADVLEHREESQTSAVTIDAEDAVRDTTEEDDTTPKTSDIDSAAPVSAPSMEENIESGDSAWDINEVSSTAGVTAAVSVMESDDRIERVVPIRESDLPVEAAAKPEALIPVLDTLEIVQDADDSESASAAVVEETVPDILVEDATAKVDKATDTKDLAATDMSGTKDVEETSKSATEIGDASEPALIDLEVSDRSTPVLAANADAWSTETQGHVPAAQEPVPVAEGVIGDEPKVSEVGSAADDTSVLELEAVEPGLEGVAEPAKPAANAETATDVSAELKGIEFKEAVSATAPVENLHATESNTAEQGARSVPAPSIAEEVEPVLDATTTVPFAIDEDSKVYIYTSFTGGGMFGRNIMTATNRLQLILRSNNIGFEIIDLATNEQAKKLWARSSKGKKLPGIVKGKDIVGNYEDIEEANEFGELQQLIAEFV</sequence>
<evidence type="ECO:0000256" key="1">
    <source>
        <dbReference type="SAM" id="MobiDB-lite"/>
    </source>
</evidence>
<reference evidence="2 3" key="1">
    <citation type="journal article" date="2016" name="Proc. Natl. Acad. Sci. U.S.A.">
        <title>Comparative genomics of biotechnologically important yeasts.</title>
        <authorList>
            <person name="Riley R."/>
            <person name="Haridas S."/>
            <person name="Wolfe K.H."/>
            <person name="Lopes M.R."/>
            <person name="Hittinger C.T."/>
            <person name="Goeker M."/>
            <person name="Salamov A.A."/>
            <person name="Wisecaver J.H."/>
            <person name="Long T.M."/>
            <person name="Calvey C.H."/>
            <person name="Aerts A.L."/>
            <person name="Barry K.W."/>
            <person name="Choi C."/>
            <person name="Clum A."/>
            <person name="Coughlan A.Y."/>
            <person name="Deshpande S."/>
            <person name="Douglass A.P."/>
            <person name="Hanson S.J."/>
            <person name="Klenk H.-P."/>
            <person name="LaButti K.M."/>
            <person name="Lapidus A."/>
            <person name="Lindquist E.A."/>
            <person name="Lipzen A.M."/>
            <person name="Meier-Kolthoff J.P."/>
            <person name="Ohm R.A."/>
            <person name="Otillar R.P."/>
            <person name="Pangilinan J.L."/>
            <person name="Peng Y."/>
            <person name="Rokas A."/>
            <person name="Rosa C.A."/>
            <person name="Scheuner C."/>
            <person name="Sibirny A.A."/>
            <person name="Slot J.C."/>
            <person name="Stielow J.B."/>
            <person name="Sun H."/>
            <person name="Kurtzman C.P."/>
            <person name="Blackwell M."/>
            <person name="Grigoriev I.V."/>
            <person name="Jeffries T.W."/>
        </authorList>
    </citation>
    <scope>NUCLEOTIDE SEQUENCE [LARGE SCALE GENOMIC DNA]</scope>
    <source>
        <strain evidence="2 3">NRRL Y-11557</strain>
    </source>
</reference>
<protein>
    <submittedName>
        <fullName evidence="2">Uncharacterized protein</fullName>
    </submittedName>
</protein>
<dbReference type="Gene3D" id="3.40.30.10">
    <property type="entry name" value="Glutaredoxin"/>
    <property type="match status" value="1"/>
</dbReference>
<proteinExistence type="predicted"/>
<organism evidence="2 3">
    <name type="scientific">Lipomyces starkeyi NRRL Y-11557</name>
    <dbReference type="NCBI Taxonomy" id="675824"/>
    <lineage>
        <taxon>Eukaryota</taxon>
        <taxon>Fungi</taxon>
        <taxon>Dikarya</taxon>
        <taxon>Ascomycota</taxon>
        <taxon>Saccharomycotina</taxon>
        <taxon>Lipomycetes</taxon>
        <taxon>Lipomycetales</taxon>
        <taxon>Lipomycetaceae</taxon>
        <taxon>Lipomyces</taxon>
    </lineage>
</organism>
<accession>A0A1E3QCL5</accession>
<dbReference type="PROSITE" id="PS51354">
    <property type="entry name" value="GLUTAREDOXIN_2"/>
    <property type="match status" value="1"/>
</dbReference>